<dbReference type="PANTHER" id="PTHR43547">
    <property type="entry name" value="TWO-COMPONENT HISTIDINE KINASE"/>
    <property type="match status" value="1"/>
</dbReference>
<evidence type="ECO:0000313" key="15">
    <source>
        <dbReference type="EMBL" id="MBE1555578.1"/>
    </source>
</evidence>
<organism evidence="15 16">
    <name type="scientific">Sporosarcina limicola</name>
    <dbReference type="NCBI Taxonomy" id="34101"/>
    <lineage>
        <taxon>Bacteria</taxon>
        <taxon>Bacillati</taxon>
        <taxon>Bacillota</taxon>
        <taxon>Bacilli</taxon>
        <taxon>Bacillales</taxon>
        <taxon>Caryophanaceae</taxon>
        <taxon>Sporosarcina</taxon>
    </lineage>
</organism>
<evidence type="ECO:0000256" key="5">
    <source>
        <dbReference type="ARBA" id="ARBA00022553"/>
    </source>
</evidence>
<keyword evidence="11 12" id="KW-0472">Membrane</keyword>
<feature type="transmembrane region" description="Helical" evidence="12">
    <location>
        <begin position="157"/>
        <end position="181"/>
    </location>
</feature>
<dbReference type="PANTHER" id="PTHR43547:SF2">
    <property type="entry name" value="HYBRID SIGNAL TRANSDUCTION HISTIDINE KINASE C"/>
    <property type="match status" value="1"/>
</dbReference>
<evidence type="ECO:0000256" key="10">
    <source>
        <dbReference type="ARBA" id="ARBA00023012"/>
    </source>
</evidence>
<keyword evidence="12" id="KW-1133">Transmembrane helix</keyword>
<dbReference type="SUPFAM" id="SSF47384">
    <property type="entry name" value="Homodimeric domain of signal transducing histidine kinase"/>
    <property type="match status" value="1"/>
</dbReference>
<dbReference type="InterPro" id="IPR005467">
    <property type="entry name" value="His_kinase_dom"/>
</dbReference>
<gene>
    <name evidence="15" type="ORF">H4683_002698</name>
</gene>
<evidence type="ECO:0000313" key="16">
    <source>
        <dbReference type="Proteomes" id="UP000658225"/>
    </source>
</evidence>
<dbReference type="GO" id="GO:0000155">
    <property type="term" value="F:phosphorelay sensor kinase activity"/>
    <property type="evidence" value="ECO:0007669"/>
    <property type="project" value="InterPro"/>
</dbReference>
<comment type="caution">
    <text evidence="15">The sequence shown here is derived from an EMBL/GenBank/DDBJ whole genome shotgun (WGS) entry which is preliminary data.</text>
</comment>
<sequence>MTLNDWMKKWFAAVSVCLLLFLGCVVYLFADHILNDNEAKPAYVINPARLLVSDSMVYLEQYHDEIDPIALQAICDKNDMSLLVTQLDGNVLFNSSADKTIQKVDVKTSLHYDLYTAKVEKDFFKITFPIVDDQTHIQMGNAIFLLPKRAVGMENTYALPLIPLLLMSTFLLFLVGLLFILKKKMKKDIIQPIQKLSYYSEAILKGDYEQKAEYGRTDEMGEVYAVFDQMRIEIMHHSKRRDAQEKAQKELITTISHEIKTPLTTVKAYIDAISDGVCPDMESVMEYIEVMRTNTNKMTRLVEDLLLHALQELGQISVNPIEQYSKSMLLQMIKPMGHYVRTAGVSFIEPREIPDVLIDVDANRLEQVISNLITNALKHTSPGDSIRIQIEQELEQLKITIADTGEGILPQDMPFIFGRYFKGQVNAKNEGNGLGLSICKHIIEAHHGSISFKSTKGEGTVFYFTIPLC</sequence>
<dbReference type="SUPFAM" id="SSF55874">
    <property type="entry name" value="ATPase domain of HSP90 chaperone/DNA topoisomerase II/histidine kinase"/>
    <property type="match status" value="1"/>
</dbReference>
<evidence type="ECO:0000256" key="2">
    <source>
        <dbReference type="ARBA" id="ARBA00004651"/>
    </source>
</evidence>
<dbReference type="EMBL" id="JADBEL010000015">
    <property type="protein sequence ID" value="MBE1555578.1"/>
    <property type="molecule type" value="Genomic_DNA"/>
</dbReference>
<dbReference type="AlphaFoldDB" id="A0A927MJ61"/>
<evidence type="ECO:0000256" key="3">
    <source>
        <dbReference type="ARBA" id="ARBA00012438"/>
    </source>
</evidence>
<dbReference type="SUPFAM" id="SSF158472">
    <property type="entry name" value="HAMP domain-like"/>
    <property type="match status" value="1"/>
</dbReference>
<evidence type="ECO:0000256" key="1">
    <source>
        <dbReference type="ARBA" id="ARBA00000085"/>
    </source>
</evidence>
<dbReference type="InterPro" id="IPR036097">
    <property type="entry name" value="HisK_dim/P_sf"/>
</dbReference>
<dbReference type="Pfam" id="PF02518">
    <property type="entry name" value="HATPase_c"/>
    <property type="match status" value="1"/>
</dbReference>
<evidence type="ECO:0000256" key="9">
    <source>
        <dbReference type="ARBA" id="ARBA00022840"/>
    </source>
</evidence>
<dbReference type="Pfam" id="PF00512">
    <property type="entry name" value="HisKA"/>
    <property type="match status" value="1"/>
</dbReference>
<keyword evidence="12" id="KW-0812">Transmembrane</keyword>
<feature type="domain" description="Histidine kinase" evidence="13">
    <location>
        <begin position="254"/>
        <end position="469"/>
    </location>
</feature>
<dbReference type="Gene3D" id="6.10.340.10">
    <property type="match status" value="1"/>
</dbReference>
<keyword evidence="4" id="KW-1003">Cell membrane</keyword>
<dbReference type="Gene3D" id="1.10.287.130">
    <property type="match status" value="1"/>
</dbReference>
<evidence type="ECO:0000256" key="8">
    <source>
        <dbReference type="ARBA" id="ARBA00022777"/>
    </source>
</evidence>
<name>A0A927MJ61_9BACL</name>
<evidence type="ECO:0000256" key="6">
    <source>
        <dbReference type="ARBA" id="ARBA00022679"/>
    </source>
</evidence>
<dbReference type="Proteomes" id="UP000658225">
    <property type="component" value="Unassembled WGS sequence"/>
</dbReference>
<feature type="domain" description="HAMP" evidence="14">
    <location>
        <begin position="187"/>
        <end position="239"/>
    </location>
</feature>
<dbReference type="SMART" id="SM00387">
    <property type="entry name" value="HATPase_c"/>
    <property type="match status" value="1"/>
</dbReference>
<dbReference type="PROSITE" id="PS50109">
    <property type="entry name" value="HIS_KIN"/>
    <property type="match status" value="1"/>
</dbReference>
<dbReference type="CDD" id="cd00075">
    <property type="entry name" value="HATPase"/>
    <property type="match status" value="1"/>
</dbReference>
<reference evidence="15" key="1">
    <citation type="submission" date="2020-10" db="EMBL/GenBank/DDBJ databases">
        <title>Genomic Encyclopedia of Type Strains, Phase IV (KMG-IV): sequencing the most valuable type-strain genomes for metagenomic binning, comparative biology and taxonomic classification.</title>
        <authorList>
            <person name="Goeker M."/>
        </authorList>
    </citation>
    <scope>NUCLEOTIDE SEQUENCE</scope>
    <source>
        <strain evidence="15">DSM 13886</strain>
    </source>
</reference>
<dbReference type="InterPro" id="IPR003661">
    <property type="entry name" value="HisK_dim/P_dom"/>
</dbReference>
<dbReference type="Pfam" id="PF00672">
    <property type="entry name" value="HAMP"/>
    <property type="match status" value="1"/>
</dbReference>
<keyword evidence="6" id="KW-0808">Transferase</keyword>
<dbReference type="CDD" id="cd00082">
    <property type="entry name" value="HisKA"/>
    <property type="match status" value="1"/>
</dbReference>
<evidence type="ECO:0000256" key="4">
    <source>
        <dbReference type="ARBA" id="ARBA00022475"/>
    </source>
</evidence>
<keyword evidence="16" id="KW-1185">Reference proteome</keyword>
<keyword evidence="5" id="KW-0597">Phosphoprotein</keyword>
<dbReference type="InterPro" id="IPR003594">
    <property type="entry name" value="HATPase_dom"/>
</dbReference>
<dbReference type="RefSeq" id="WP_192599289.1">
    <property type="nucleotide sequence ID" value="NZ_JADBEL010000015.1"/>
</dbReference>
<dbReference type="PROSITE" id="PS50885">
    <property type="entry name" value="HAMP"/>
    <property type="match status" value="1"/>
</dbReference>
<dbReference type="SMART" id="SM00388">
    <property type="entry name" value="HisKA"/>
    <property type="match status" value="1"/>
</dbReference>
<evidence type="ECO:0000259" key="13">
    <source>
        <dbReference type="PROSITE" id="PS50109"/>
    </source>
</evidence>
<dbReference type="SMART" id="SM00304">
    <property type="entry name" value="HAMP"/>
    <property type="match status" value="1"/>
</dbReference>
<dbReference type="InterPro" id="IPR036890">
    <property type="entry name" value="HATPase_C_sf"/>
</dbReference>
<evidence type="ECO:0000256" key="7">
    <source>
        <dbReference type="ARBA" id="ARBA00022741"/>
    </source>
</evidence>
<dbReference type="Gene3D" id="3.30.565.10">
    <property type="entry name" value="Histidine kinase-like ATPase, C-terminal domain"/>
    <property type="match status" value="1"/>
</dbReference>
<evidence type="ECO:0000256" key="12">
    <source>
        <dbReference type="SAM" id="Phobius"/>
    </source>
</evidence>
<dbReference type="GO" id="GO:0005524">
    <property type="term" value="F:ATP binding"/>
    <property type="evidence" value="ECO:0007669"/>
    <property type="project" value="UniProtKB-KW"/>
</dbReference>
<comment type="catalytic activity">
    <reaction evidence="1">
        <text>ATP + protein L-histidine = ADP + protein N-phospho-L-histidine.</text>
        <dbReference type="EC" id="2.7.13.3"/>
    </reaction>
</comment>
<protein>
    <recommendedName>
        <fullName evidence="3">histidine kinase</fullName>
        <ecNumber evidence="3">2.7.13.3</ecNumber>
    </recommendedName>
</protein>
<dbReference type="InterPro" id="IPR003660">
    <property type="entry name" value="HAMP_dom"/>
</dbReference>
<evidence type="ECO:0000256" key="11">
    <source>
        <dbReference type="ARBA" id="ARBA00023136"/>
    </source>
</evidence>
<dbReference type="FunFam" id="3.30.565.10:FF:000006">
    <property type="entry name" value="Sensor histidine kinase WalK"/>
    <property type="match status" value="1"/>
</dbReference>
<dbReference type="GO" id="GO:0005886">
    <property type="term" value="C:plasma membrane"/>
    <property type="evidence" value="ECO:0007669"/>
    <property type="project" value="UniProtKB-SubCell"/>
</dbReference>
<accession>A0A927MJ61</accession>
<dbReference type="EC" id="2.7.13.3" evidence="3"/>
<keyword evidence="7" id="KW-0547">Nucleotide-binding</keyword>
<dbReference type="PRINTS" id="PR00344">
    <property type="entry name" value="BCTRLSENSOR"/>
</dbReference>
<keyword evidence="8 15" id="KW-0418">Kinase</keyword>
<keyword evidence="9" id="KW-0067">ATP-binding</keyword>
<proteinExistence type="predicted"/>
<evidence type="ECO:0000259" key="14">
    <source>
        <dbReference type="PROSITE" id="PS50885"/>
    </source>
</evidence>
<comment type="subcellular location">
    <subcellularLocation>
        <location evidence="2">Cell membrane</location>
        <topology evidence="2">Multi-pass membrane protein</topology>
    </subcellularLocation>
</comment>
<dbReference type="CDD" id="cd06225">
    <property type="entry name" value="HAMP"/>
    <property type="match status" value="1"/>
</dbReference>
<keyword evidence="10" id="KW-0902">Two-component regulatory system</keyword>
<dbReference type="InterPro" id="IPR004358">
    <property type="entry name" value="Sig_transdc_His_kin-like_C"/>
</dbReference>